<dbReference type="eggNOG" id="KOG1091">
    <property type="taxonomic scope" value="Eukaryota"/>
</dbReference>
<dbReference type="Pfam" id="PF00566">
    <property type="entry name" value="RabGAP-TBC"/>
    <property type="match status" value="1"/>
</dbReference>
<evidence type="ECO:0000313" key="6">
    <source>
        <dbReference type="Proteomes" id="UP000006701"/>
    </source>
</evidence>
<keyword evidence="2" id="KW-0175">Coiled coil</keyword>
<dbReference type="Gene3D" id="1.10.8.270">
    <property type="entry name" value="putative rabgap domain of human tbc1 domain family member 14 like domains"/>
    <property type="match status" value="1"/>
</dbReference>
<dbReference type="GO" id="GO:0005096">
    <property type="term" value="F:GTPase activator activity"/>
    <property type="evidence" value="ECO:0007669"/>
    <property type="project" value="UniProtKB-KW"/>
</dbReference>
<keyword evidence="1" id="KW-0343">GTPase activation</keyword>
<dbReference type="Gene3D" id="1.10.472.80">
    <property type="entry name" value="Ypt/Rab-GAP domain of gyp1p, domain 3"/>
    <property type="match status" value="1"/>
</dbReference>
<evidence type="ECO:0000313" key="5">
    <source>
        <dbReference type="EMBL" id="EAW11499.1"/>
    </source>
</evidence>
<feature type="region of interest" description="Disordered" evidence="3">
    <location>
        <begin position="626"/>
        <end position="686"/>
    </location>
</feature>
<reference evidence="5 6" key="1">
    <citation type="journal article" date="2008" name="PLoS Genet.">
        <title>Genomic islands in the pathogenic filamentous fungus Aspergillus fumigatus.</title>
        <authorList>
            <person name="Fedorova N.D."/>
            <person name="Khaldi N."/>
            <person name="Joardar V.S."/>
            <person name="Maiti R."/>
            <person name="Amedeo P."/>
            <person name="Anderson M.J."/>
            <person name="Crabtree J."/>
            <person name="Silva J.C."/>
            <person name="Badger J.H."/>
            <person name="Albarraq A."/>
            <person name="Angiuoli S."/>
            <person name="Bussey H."/>
            <person name="Bowyer P."/>
            <person name="Cotty P.J."/>
            <person name="Dyer P.S."/>
            <person name="Egan A."/>
            <person name="Galens K."/>
            <person name="Fraser-Liggett C.M."/>
            <person name="Haas B.J."/>
            <person name="Inman J.M."/>
            <person name="Kent R."/>
            <person name="Lemieux S."/>
            <person name="Malavazi I."/>
            <person name="Orvis J."/>
            <person name="Roemer T."/>
            <person name="Ronning C.M."/>
            <person name="Sundaram J.P."/>
            <person name="Sutton G."/>
            <person name="Turner G."/>
            <person name="Venter J.C."/>
            <person name="White O.R."/>
            <person name="Whitty B.R."/>
            <person name="Youngman P."/>
            <person name="Wolfe K.H."/>
            <person name="Goldman G.H."/>
            <person name="Wortman J.R."/>
            <person name="Jiang B."/>
            <person name="Denning D.W."/>
            <person name="Nierman W.C."/>
        </authorList>
    </citation>
    <scope>NUCLEOTIDE SEQUENCE [LARGE SCALE GENOMIC DNA]</scope>
    <source>
        <strain evidence="6">ATCC 1007 / CBS 513.65 / DSM 816 / NCTC 3887 / NRRL 1</strain>
    </source>
</reference>
<evidence type="ECO:0000259" key="4">
    <source>
        <dbReference type="PROSITE" id="PS50086"/>
    </source>
</evidence>
<dbReference type="FunFam" id="1.10.472.80:FF:000038">
    <property type="entry name" value="TBC1 domain family member 5"/>
    <property type="match status" value="1"/>
</dbReference>
<dbReference type="RefSeq" id="XP_001272925.1">
    <property type="nucleotide sequence ID" value="XM_001272924.1"/>
</dbReference>
<dbReference type="EMBL" id="DS027052">
    <property type="protein sequence ID" value="EAW11499.1"/>
    <property type="molecule type" value="Genomic_DNA"/>
</dbReference>
<feature type="compositionally biased region" description="Basic and acidic residues" evidence="3">
    <location>
        <begin position="655"/>
        <end position="664"/>
    </location>
</feature>
<dbReference type="FunFam" id="1.10.8.270:FF:000031">
    <property type="entry name" value="TBC1 domain family member 5"/>
    <property type="match status" value="1"/>
</dbReference>
<feature type="coiled-coil region" evidence="2">
    <location>
        <begin position="448"/>
        <end position="493"/>
    </location>
</feature>
<dbReference type="OMA" id="SPWQTLR"/>
<dbReference type="PANTHER" id="PTHR22957">
    <property type="entry name" value="TBC1 DOMAIN FAMILY MEMBER GTPASE-ACTIVATING PROTEIN"/>
    <property type="match status" value="1"/>
</dbReference>
<dbReference type="STRING" id="344612.A1CF50"/>
<keyword evidence="6" id="KW-1185">Reference proteome</keyword>
<feature type="compositionally biased region" description="Polar residues" evidence="3">
    <location>
        <begin position="512"/>
        <end position="524"/>
    </location>
</feature>
<sequence length="686" mass="77262">MIQSRFVTPTSAFLLFDDLDRSQWSRRTSDSRDAYTALKAHYLKYIEHPDDLQSVIDPLADDEESPWQTLRQDEQMRADISQDVDRCLQENFFFREPATKAKMLDILFIYAKLNPDLGYRQGMHELLAPILWVIDRDAIDPRLLEESTSIEPSDELMLQLLQADWVEHDSFALFCSVMQTTRVYYEHKKQRSANGQIDVIPIVNQCQHIHQNLLTAADLELADHLQALEILPQIFLTRWMRLLFGREFPFQDILELWDLLFAEGLRSELIEFICVAMLLRIRWQLLSADYSGALTILLRYPSPEPHSPQSFVQDGLYLEQNPTSERGMFLISKYSGKPADSSRTLDRSKERSISARRFNFRNTLRESSQASSPSRSPARSSPISFEALLQDFSDGLQRRTESWGVAKAVRGAVTEARKNMQAIQSDRLVRTPLYDAAVSAVDTKDSSRREKSEMLGNLKAELQSLHERNRTLAKTLSQSLDDIINQLAKLEGSDKPAAAALRQALTGVQSVQASLEDPSSSQATVAGHDAARDDTPLKQVSEPMAPLEKQDTLEQVGPSQPLTVTGRARVSTRSSGSSIEGEIKAQKLASSNKMPSARPLRHTTRPSLADSEFSWMLGGNRHLSSFVSPISAPPEQTRHGEMKNKSQTLFGNEDGEPRFSRSEPDGLALRSFGVARDRDPGGDDTI</sequence>
<feature type="compositionally biased region" description="Basic and acidic residues" evidence="3">
    <location>
        <begin position="675"/>
        <end position="686"/>
    </location>
</feature>
<proteinExistence type="predicted"/>
<evidence type="ECO:0000256" key="3">
    <source>
        <dbReference type="SAM" id="MobiDB-lite"/>
    </source>
</evidence>
<dbReference type="AlphaFoldDB" id="A1CF50"/>
<accession>A1CF50</accession>
<dbReference type="PANTHER" id="PTHR22957:SF337">
    <property type="entry name" value="TBC1 DOMAIN FAMILY MEMBER 5"/>
    <property type="match status" value="1"/>
</dbReference>
<dbReference type="InterPro" id="IPR000195">
    <property type="entry name" value="Rab-GAP-TBC_dom"/>
</dbReference>
<dbReference type="GeneID" id="4705170"/>
<dbReference type="KEGG" id="act:ACLA_091970"/>
<gene>
    <name evidence="5" type="ORF">ACLA_091970</name>
</gene>
<dbReference type="Proteomes" id="UP000006701">
    <property type="component" value="Unassembled WGS sequence"/>
</dbReference>
<dbReference type="SMART" id="SM00164">
    <property type="entry name" value="TBC"/>
    <property type="match status" value="1"/>
</dbReference>
<evidence type="ECO:0000256" key="2">
    <source>
        <dbReference type="SAM" id="Coils"/>
    </source>
</evidence>
<evidence type="ECO:0000256" key="1">
    <source>
        <dbReference type="ARBA" id="ARBA00022468"/>
    </source>
</evidence>
<organism evidence="5 6">
    <name type="scientific">Aspergillus clavatus (strain ATCC 1007 / CBS 513.65 / DSM 816 / NCTC 3887 / NRRL 1 / QM 1276 / 107)</name>
    <dbReference type="NCBI Taxonomy" id="344612"/>
    <lineage>
        <taxon>Eukaryota</taxon>
        <taxon>Fungi</taxon>
        <taxon>Dikarya</taxon>
        <taxon>Ascomycota</taxon>
        <taxon>Pezizomycotina</taxon>
        <taxon>Eurotiomycetes</taxon>
        <taxon>Eurotiomycetidae</taxon>
        <taxon>Eurotiales</taxon>
        <taxon>Aspergillaceae</taxon>
        <taxon>Aspergillus</taxon>
        <taxon>Aspergillus subgen. Fumigati</taxon>
    </lineage>
</organism>
<feature type="region of interest" description="Disordered" evidence="3">
    <location>
        <begin position="512"/>
        <end position="536"/>
    </location>
</feature>
<dbReference type="PROSITE" id="PS50086">
    <property type="entry name" value="TBC_RABGAP"/>
    <property type="match status" value="1"/>
</dbReference>
<feature type="domain" description="Rab-GAP TBC" evidence="4">
    <location>
        <begin position="57"/>
        <end position="264"/>
    </location>
</feature>
<dbReference type="InterPro" id="IPR035969">
    <property type="entry name" value="Rab-GAP_TBC_sf"/>
</dbReference>
<protein>
    <recommendedName>
        <fullName evidence="4">Rab-GAP TBC domain-containing protein</fullName>
    </recommendedName>
</protein>
<dbReference type="VEuPathDB" id="FungiDB:ACLA_091970"/>
<dbReference type="HOGENOM" id="CLU_019939_0_0_1"/>
<dbReference type="OrthoDB" id="27140at2759"/>
<name>A1CF50_ASPCL</name>
<dbReference type="SUPFAM" id="SSF47923">
    <property type="entry name" value="Ypt/Rab-GAP domain of gyp1p"/>
    <property type="match status" value="2"/>
</dbReference>